<sequence length="257" mass="29589">MSVFGSNEELVDKIKSQISTLKSSALEPREFETLLENTRELYERMLILRYKAFEQHTGKQEETQTPIEPESSAPEQKEVEEEIIIPQVETPEKETEPFTFSLFEEIEEEQTKAENTVSETSEVESDSQPEEQITGDSRQPETFLTNQSPVSESAKEPESLLERLSEQSNSNRLADKLKLTRIDSLGSTFTLNDRIRFSQGLFSGNNEAFRNAVQELDSSASRDIAIGLLKKYEAEYSWDMESKDVEHFYEFVERLYV</sequence>
<feature type="compositionally biased region" description="Basic and acidic residues" evidence="1">
    <location>
        <begin position="153"/>
        <end position="165"/>
    </location>
</feature>
<name>A0ABP3XXM4_9FLAO</name>
<feature type="compositionally biased region" description="Polar residues" evidence="1">
    <location>
        <begin position="130"/>
        <end position="151"/>
    </location>
</feature>
<proteinExistence type="predicted"/>
<dbReference type="Proteomes" id="UP001501126">
    <property type="component" value="Unassembled WGS sequence"/>
</dbReference>
<keyword evidence="3" id="KW-1185">Reference proteome</keyword>
<dbReference type="EMBL" id="BAAAFH010000003">
    <property type="protein sequence ID" value="GAA0874106.1"/>
    <property type="molecule type" value="Genomic_DNA"/>
</dbReference>
<evidence type="ECO:0000256" key="1">
    <source>
        <dbReference type="SAM" id="MobiDB-lite"/>
    </source>
</evidence>
<gene>
    <name evidence="2" type="ORF">GCM10009118_05140</name>
</gene>
<dbReference type="RefSeq" id="WP_343784819.1">
    <property type="nucleotide sequence ID" value="NZ_BAAAFH010000003.1"/>
</dbReference>
<accession>A0ABP3XXM4</accession>
<evidence type="ECO:0000313" key="3">
    <source>
        <dbReference type="Proteomes" id="UP001501126"/>
    </source>
</evidence>
<feature type="region of interest" description="Disordered" evidence="1">
    <location>
        <begin position="108"/>
        <end position="167"/>
    </location>
</feature>
<evidence type="ECO:0000313" key="2">
    <source>
        <dbReference type="EMBL" id="GAA0874106.1"/>
    </source>
</evidence>
<reference evidence="3" key="1">
    <citation type="journal article" date="2019" name="Int. J. Syst. Evol. Microbiol.">
        <title>The Global Catalogue of Microorganisms (GCM) 10K type strain sequencing project: providing services to taxonomists for standard genome sequencing and annotation.</title>
        <authorList>
            <consortium name="The Broad Institute Genomics Platform"/>
            <consortium name="The Broad Institute Genome Sequencing Center for Infectious Disease"/>
            <person name="Wu L."/>
            <person name="Ma J."/>
        </authorList>
    </citation>
    <scope>NUCLEOTIDE SEQUENCE [LARGE SCALE GENOMIC DNA]</scope>
    <source>
        <strain evidence="3">JCM 16083</strain>
    </source>
</reference>
<protein>
    <submittedName>
        <fullName evidence="2">Uncharacterized protein</fullName>
    </submittedName>
</protein>
<feature type="region of interest" description="Disordered" evidence="1">
    <location>
        <begin position="56"/>
        <end position="96"/>
    </location>
</feature>
<organism evidence="2 3">
    <name type="scientific">Wandonia haliotis</name>
    <dbReference type="NCBI Taxonomy" id="574963"/>
    <lineage>
        <taxon>Bacteria</taxon>
        <taxon>Pseudomonadati</taxon>
        <taxon>Bacteroidota</taxon>
        <taxon>Flavobacteriia</taxon>
        <taxon>Flavobacteriales</taxon>
        <taxon>Crocinitomicaceae</taxon>
        <taxon>Wandonia</taxon>
    </lineage>
</organism>
<comment type="caution">
    <text evidence="2">The sequence shown here is derived from an EMBL/GenBank/DDBJ whole genome shotgun (WGS) entry which is preliminary data.</text>
</comment>